<dbReference type="EMBL" id="JACGCI010000052">
    <property type="protein sequence ID" value="KAF6751223.1"/>
    <property type="molecule type" value="Genomic_DNA"/>
</dbReference>
<gene>
    <name evidence="2" type="ORF">DFP72DRAFT_501042</name>
</gene>
<keyword evidence="1" id="KW-0732">Signal</keyword>
<sequence>MTSLTLRWNHLSGSGRRWFTAVEAILLVAMAHLSQAHDVNAVHPTHCTNIAHAPFDKVPSCESCLSLLDLQVHTFQITIHRPTFRRQHAVRPQAIPLSEARRHLPQVSCCFLIPASLAAIPLYTMSQLRLATFATSVPADSTIIFRCEIGAAVEQQRLDDNSNLKAKYGQGVISTNRKAARKEVSKLEGETPQQRLEDHEGNEDPCVLFLLDWGASNYLLACENTTRKKVLQYHQENGSFQSEETNGRPRSLAPTPLHRATLSCKSLTLLWGLAD</sequence>
<keyword evidence="3" id="KW-1185">Reference proteome</keyword>
<protein>
    <submittedName>
        <fullName evidence="2">Uncharacterized protein</fullName>
    </submittedName>
</protein>
<organism evidence="2 3">
    <name type="scientific">Ephemerocybe angulata</name>
    <dbReference type="NCBI Taxonomy" id="980116"/>
    <lineage>
        <taxon>Eukaryota</taxon>
        <taxon>Fungi</taxon>
        <taxon>Dikarya</taxon>
        <taxon>Basidiomycota</taxon>
        <taxon>Agaricomycotina</taxon>
        <taxon>Agaricomycetes</taxon>
        <taxon>Agaricomycetidae</taxon>
        <taxon>Agaricales</taxon>
        <taxon>Agaricineae</taxon>
        <taxon>Psathyrellaceae</taxon>
        <taxon>Ephemerocybe</taxon>
    </lineage>
</organism>
<feature type="chain" id="PRO_5034060212" evidence="1">
    <location>
        <begin position="37"/>
        <end position="275"/>
    </location>
</feature>
<evidence type="ECO:0000256" key="1">
    <source>
        <dbReference type="SAM" id="SignalP"/>
    </source>
</evidence>
<evidence type="ECO:0000313" key="2">
    <source>
        <dbReference type="EMBL" id="KAF6751223.1"/>
    </source>
</evidence>
<reference evidence="2 3" key="1">
    <citation type="submission" date="2020-07" db="EMBL/GenBank/DDBJ databases">
        <title>Comparative genomics of pyrophilous fungi reveals a link between fire events and developmental genes.</title>
        <authorList>
            <consortium name="DOE Joint Genome Institute"/>
            <person name="Steindorff A.S."/>
            <person name="Carver A."/>
            <person name="Calhoun S."/>
            <person name="Stillman K."/>
            <person name="Liu H."/>
            <person name="Lipzen A."/>
            <person name="Pangilinan J."/>
            <person name="Labutti K."/>
            <person name="Bruns T.D."/>
            <person name="Grigoriev I.V."/>
        </authorList>
    </citation>
    <scope>NUCLEOTIDE SEQUENCE [LARGE SCALE GENOMIC DNA]</scope>
    <source>
        <strain evidence="2 3">CBS 144469</strain>
    </source>
</reference>
<feature type="signal peptide" evidence="1">
    <location>
        <begin position="1"/>
        <end position="36"/>
    </location>
</feature>
<proteinExistence type="predicted"/>
<evidence type="ECO:0000313" key="3">
    <source>
        <dbReference type="Proteomes" id="UP000521943"/>
    </source>
</evidence>
<name>A0A8H6HST1_9AGAR</name>
<comment type="caution">
    <text evidence="2">The sequence shown here is derived from an EMBL/GenBank/DDBJ whole genome shotgun (WGS) entry which is preliminary data.</text>
</comment>
<dbReference type="Proteomes" id="UP000521943">
    <property type="component" value="Unassembled WGS sequence"/>
</dbReference>
<accession>A0A8H6HST1</accession>
<dbReference type="AlphaFoldDB" id="A0A8H6HST1"/>